<feature type="region of interest" description="Disordered" evidence="1">
    <location>
        <begin position="61"/>
        <end position="82"/>
    </location>
</feature>
<feature type="compositionally biased region" description="Low complexity" evidence="1">
    <location>
        <begin position="67"/>
        <end position="80"/>
    </location>
</feature>
<comment type="caution">
    <text evidence="4">The sequence shown here is derived from an EMBL/GenBank/DDBJ whole genome shotgun (WGS) entry which is preliminary data.</text>
</comment>
<keyword evidence="2" id="KW-0472">Membrane</keyword>
<dbReference type="Proteomes" id="UP000178419">
    <property type="component" value="Unassembled WGS sequence"/>
</dbReference>
<feature type="compositionally biased region" description="Polar residues" evidence="1">
    <location>
        <begin position="8"/>
        <end position="29"/>
    </location>
</feature>
<dbReference type="AlphaFoldDB" id="A0A1F7Y2X9"/>
<keyword evidence="2" id="KW-1133">Transmembrane helix</keyword>
<evidence type="ECO:0000313" key="4">
    <source>
        <dbReference type="EMBL" id="OGM21626.1"/>
    </source>
</evidence>
<organism evidence="4 5">
    <name type="scientific">Candidatus Woesebacteria bacterium RIFCSPHIGHO2_01_FULL_38_9</name>
    <dbReference type="NCBI Taxonomy" id="1802492"/>
    <lineage>
        <taxon>Bacteria</taxon>
        <taxon>Candidatus Woeseibacteriota</taxon>
    </lineage>
</organism>
<evidence type="ECO:0000256" key="1">
    <source>
        <dbReference type="SAM" id="MobiDB-lite"/>
    </source>
</evidence>
<dbReference type="InterPro" id="IPR027381">
    <property type="entry name" value="LytR/CpsA/Psr_C"/>
</dbReference>
<dbReference type="EMBL" id="MGGE01000011">
    <property type="protein sequence ID" value="OGM21626.1"/>
    <property type="molecule type" value="Genomic_DNA"/>
</dbReference>
<feature type="region of interest" description="Disordered" evidence="1">
    <location>
        <begin position="1"/>
        <end position="31"/>
    </location>
</feature>
<feature type="transmembrane region" description="Helical" evidence="2">
    <location>
        <begin position="38"/>
        <end position="56"/>
    </location>
</feature>
<feature type="domain" description="LytR/CpsA/Psr regulator C-terminal" evidence="3">
    <location>
        <begin position="89"/>
        <end position="164"/>
    </location>
</feature>
<reference evidence="4 5" key="1">
    <citation type="journal article" date="2016" name="Nat. Commun.">
        <title>Thousands of microbial genomes shed light on interconnected biogeochemical processes in an aquifer system.</title>
        <authorList>
            <person name="Anantharaman K."/>
            <person name="Brown C.T."/>
            <person name="Hug L.A."/>
            <person name="Sharon I."/>
            <person name="Castelle C.J."/>
            <person name="Probst A.J."/>
            <person name="Thomas B.C."/>
            <person name="Singh A."/>
            <person name="Wilkins M.J."/>
            <person name="Karaoz U."/>
            <person name="Brodie E.L."/>
            <person name="Williams K.H."/>
            <person name="Hubbard S.S."/>
            <person name="Banfield J.F."/>
        </authorList>
    </citation>
    <scope>NUCLEOTIDE SEQUENCE [LARGE SCALE GENOMIC DNA]</scope>
</reference>
<accession>A0A1F7Y2X9</accession>
<dbReference type="Gene3D" id="3.30.70.2390">
    <property type="match status" value="1"/>
</dbReference>
<keyword evidence="2" id="KW-0812">Transmembrane</keyword>
<feature type="region of interest" description="Disordered" evidence="1">
    <location>
        <begin position="161"/>
        <end position="221"/>
    </location>
</feature>
<sequence>MDAEGQKIQETSNLGDNPQRTQVGFPQTSRPKKSPLKIIIILIILAGLGFGAWYVFKGRASTEESSEVSPTPTTKLTPTPTEVPIERENVKIQVLNGTGLSGAAGNLKKELEELGYSKLDVGNASPQNFKVTQVVFSDTVLESVKDEIQEKLEEIYQDVEAKEGDAGNHDIQISTGYPKGYTPSPTPKVTSTPKPTSGITGTPTLTPVTTPTLTPTLTPTP</sequence>
<name>A0A1F7Y2X9_9BACT</name>
<protein>
    <recommendedName>
        <fullName evidence="3">LytR/CpsA/Psr regulator C-terminal domain-containing protein</fullName>
    </recommendedName>
</protein>
<feature type="compositionally biased region" description="Low complexity" evidence="1">
    <location>
        <begin position="187"/>
        <end position="221"/>
    </location>
</feature>
<dbReference type="Pfam" id="PF13399">
    <property type="entry name" value="LytR_C"/>
    <property type="match status" value="1"/>
</dbReference>
<proteinExistence type="predicted"/>
<evidence type="ECO:0000313" key="5">
    <source>
        <dbReference type="Proteomes" id="UP000178419"/>
    </source>
</evidence>
<evidence type="ECO:0000256" key="2">
    <source>
        <dbReference type="SAM" id="Phobius"/>
    </source>
</evidence>
<evidence type="ECO:0000259" key="3">
    <source>
        <dbReference type="Pfam" id="PF13399"/>
    </source>
</evidence>
<gene>
    <name evidence="4" type="ORF">A2714_00690</name>
</gene>